<dbReference type="InterPro" id="IPR009078">
    <property type="entry name" value="Ferritin-like_SF"/>
</dbReference>
<feature type="domain" description="TRASH" evidence="1">
    <location>
        <begin position="24"/>
        <end position="62"/>
    </location>
</feature>
<dbReference type="EC" id="3.6.3.4" evidence="2"/>
<accession>A0A3B0TFL1</accession>
<dbReference type="GO" id="GO:0016787">
    <property type="term" value="F:hydrolase activity"/>
    <property type="evidence" value="ECO:0007669"/>
    <property type="project" value="UniProtKB-KW"/>
</dbReference>
<dbReference type="SUPFAM" id="SSF47240">
    <property type="entry name" value="Ferritin-like"/>
    <property type="match status" value="1"/>
</dbReference>
<proteinExistence type="predicted"/>
<dbReference type="EMBL" id="UOEM01000104">
    <property type="protein sequence ID" value="VAW17401.1"/>
    <property type="molecule type" value="Genomic_DNA"/>
</dbReference>
<dbReference type="InterPro" id="IPR045800">
    <property type="entry name" value="HMBD"/>
</dbReference>
<evidence type="ECO:0000259" key="1">
    <source>
        <dbReference type="SMART" id="SM00746"/>
    </source>
</evidence>
<evidence type="ECO:0000313" key="2">
    <source>
        <dbReference type="EMBL" id="VAW17401.1"/>
    </source>
</evidence>
<name>A0A3B0TFL1_9ZZZZ</name>
<dbReference type="EC" id="3.6.3.3" evidence="2"/>
<dbReference type="GO" id="GO:0046872">
    <property type="term" value="F:metal ion binding"/>
    <property type="evidence" value="ECO:0007669"/>
    <property type="project" value="InterPro"/>
</dbReference>
<reference evidence="2" key="1">
    <citation type="submission" date="2018-06" db="EMBL/GenBank/DDBJ databases">
        <authorList>
            <person name="Zhirakovskaya E."/>
        </authorList>
    </citation>
    <scope>NUCLEOTIDE SEQUENCE</scope>
</reference>
<keyword evidence="2" id="KW-0378">Hydrolase</keyword>
<dbReference type="SMART" id="SM00746">
    <property type="entry name" value="TRASH"/>
    <property type="match status" value="1"/>
</dbReference>
<dbReference type="AlphaFoldDB" id="A0A3B0TFL1"/>
<dbReference type="Pfam" id="PF19335">
    <property type="entry name" value="HMBD"/>
    <property type="match status" value="1"/>
</dbReference>
<protein>
    <submittedName>
        <fullName evidence="2">Lead, cadmium, zinc and mercury transporting ATPase Copper-translocating P-type ATPase</fullName>
        <ecNumber evidence="2">3.6.3.3</ecNumber>
        <ecNumber evidence="2">3.6.3.4</ecNumber>
    </submittedName>
</protein>
<dbReference type="GO" id="GO:0016491">
    <property type="term" value="F:oxidoreductase activity"/>
    <property type="evidence" value="ECO:0007669"/>
    <property type="project" value="InterPro"/>
</dbReference>
<sequence length="103" mass="10739">MDKAVKPVSGAKVGKAADASMAKDPVCGMNVDRHAGKPSLEHGGATYHFCSTGCHDKFKADPAKYKDGPPRAEPAPEGTVYTCPMHPEIEQVGPGECPICGMA</sequence>
<gene>
    <name evidence="2" type="ORF">MNBD_ALPHA09-1718</name>
</gene>
<dbReference type="InterPro" id="IPR012348">
    <property type="entry name" value="RNR-like"/>
</dbReference>
<feature type="non-terminal residue" evidence="2">
    <location>
        <position position="103"/>
    </location>
</feature>
<dbReference type="InterPro" id="IPR007029">
    <property type="entry name" value="YHS_dom"/>
</dbReference>
<dbReference type="InterPro" id="IPR011017">
    <property type="entry name" value="TRASH_dom"/>
</dbReference>
<dbReference type="Gene3D" id="1.10.620.20">
    <property type="entry name" value="Ribonucleotide Reductase, subunit A"/>
    <property type="match status" value="1"/>
</dbReference>
<organism evidence="2">
    <name type="scientific">hydrothermal vent metagenome</name>
    <dbReference type="NCBI Taxonomy" id="652676"/>
    <lineage>
        <taxon>unclassified sequences</taxon>
        <taxon>metagenomes</taxon>
        <taxon>ecological metagenomes</taxon>
    </lineage>
</organism>
<dbReference type="Pfam" id="PF04945">
    <property type="entry name" value="YHS"/>
    <property type="match status" value="1"/>
</dbReference>